<evidence type="ECO:0000313" key="5">
    <source>
        <dbReference type="Proteomes" id="UP000245768"/>
    </source>
</evidence>
<keyword evidence="2" id="KW-0472">Membrane</keyword>
<name>A0A316YLZ2_9BASI</name>
<dbReference type="OrthoDB" id="2528391at2759"/>
<evidence type="ECO:0000256" key="2">
    <source>
        <dbReference type="SAM" id="Phobius"/>
    </source>
</evidence>
<protein>
    <submittedName>
        <fullName evidence="4">Uncharacterized protein</fullName>
    </submittedName>
</protein>
<keyword evidence="5" id="KW-1185">Reference proteome</keyword>
<sequence length="242" mass="23952">MLASVLVASSLLLPAASVRGLVSRQQQDANSPLYLNEPSCDSYQCSITWKPGQNATANWLNAPDGNVVLDLMTNASSVVAHNIGTVPGVTSNCDAGQGAGVAVAGTTCGSASFIVATEWVGGNYTLRAMSQNQPSIESYTDVILVVADPANTASVAFSLEGATATATSNGTSASSSVAGSSPSAGSSSSSSKSGANPTTAAPTTSKSSSADAAIASLRSHDTALVVASTLAAAVFASVFVIL</sequence>
<dbReference type="RefSeq" id="XP_025377768.1">
    <property type="nucleotide sequence ID" value="XM_025520014.1"/>
</dbReference>
<dbReference type="AlphaFoldDB" id="A0A316YLZ2"/>
<proteinExistence type="predicted"/>
<keyword evidence="2" id="KW-1133">Transmembrane helix</keyword>
<keyword evidence="2" id="KW-0812">Transmembrane</keyword>
<gene>
    <name evidence="4" type="ORF">FA10DRAFT_260382</name>
</gene>
<feature type="signal peptide" evidence="3">
    <location>
        <begin position="1"/>
        <end position="20"/>
    </location>
</feature>
<reference evidence="4 5" key="1">
    <citation type="journal article" date="2018" name="Mol. Biol. Evol.">
        <title>Broad Genomic Sampling Reveals a Smut Pathogenic Ancestry of the Fungal Clade Ustilaginomycotina.</title>
        <authorList>
            <person name="Kijpornyongpan T."/>
            <person name="Mondo S.J."/>
            <person name="Barry K."/>
            <person name="Sandor L."/>
            <person name="Lee J."/>
            <person name="Lipzen A."/>
            <person name="Pangilinan J."/>
            <person name="LaButti K."/>
            <person name="Hainaut M."/>
            <person name="Henrissat B."/>
            <person name="Grigoriev I.V."/>
            <person name="Spatafora J.W."/>
            <person name="Aime M.C."/>
        </authorList>
    </citation>
    <scope>NUCLEOTIDE SEQUENCE [LARGE SCALE GENOMIC DNA]</scope>
    <source>
        <strain evidence="4 5">MCA 4198</strain>
    </source>
</reference>
<feature type="chain" id="PRO_5016310727" evidence="3">
    <location>
        <begin position="21"/>
        <end position="242"/>
    </location>
</feature>
<evidence type="ECO:0000256" key="3">
    <source>
        <dbReference type="SAM" id="SignalP"/>
    </source>
</evidence>
<evidence type="ECO:0000313" key="4">
    <source>
        <dbReference type="EMBL" id="PWN90570.1"/>
    </source>
</evidence>
<feature type="transmembrane region" description="Helical" evidence="2">
    <location>
        <begin position="223"/>
        <end position="241"/>
    </location>
</feature>
<accession>A0A316YLZ2</accession>
<dbReference type="GeneID" id="37041930"/>
<dbReference type="InParanoid" id="A0A316YLZ2"/>
<organism evidence="4 5">
    <name type="scientific">Acaromyces ingoldii</name>
    <dbReference type="NCBI Taxonomy" id="215250"/>
    <lineage>
        <taxon>Eukaryota</taxon>
        <taxon>Fungi</taxon>
        <taxon>Dikarya</taxon>
        <taxon>Basidiomycota</taxon>
        <taxon>Ustilaginomycotina</taxon>
        <taxon>Exobasidiomycetes</taxon>
        <taxon>Exobasidiales</taxon>
        <taxon>Cryptobasidiaceae</taxon>
        <taxon>Acaromyces</taxon>
    </lineage>
</organism>
<dbReference type="Proteomes" id="UP000245768">
    <property type="component" value="Unassembled WGS sequence"/>
</dbReference>
<dbReference type="STRING" id="215250.A0A316YLZ2"/>
<feature type="region of interest" description="Disordered" evidence="1">
    <location>
        <begin position="166"/>
        <end position="206"/>
    </location>
</feature>
<keyword evidence="3" id="KW-0732">Signal</keyword>
<evidence type="ECO:0000256" key="1">
    <source>
        <dbReference type="SAM" id="MobiDB-lite"/>
    </source>
</evidence>
<dbReference type="EMBL" id="KZ819636">
    <property type="protein sequence ID" value="PWN90570.1"/>
    <property type="molecule type" value="Genomic_DNA"/>
</dbReference>